<comment type="function">
    <text evidence="2 10 12">Catalyzes the transfer of a dimethylallyl group onto the adenine at position 37 in tRNAs that read codons beginning with uridine, leading to the formation of N6-(dimethylallyl)adenosine (i(6)A).</text>
</comment>
<dbReference type="SUPFAM" id="SSF52540">
    <property type="entry name" value="P-loop containing nucleoside triphosphate hydrolases"/>
    <property type="match status" value="1"/>
</dbReference>
<evidence type="ECO:0000256" key="13">
    <source>
        <dbReference type="RuleBase" id="RU003785"/>
    </source>
</evidence>
<feature type="region of interest" description="Interaction with substrate tRNA" evidence="10">
    <location>
        <begin position="36"/>
        <end position="39"/>
    </location>
</feature>
<dbReference type="InterPro" id="IPR039657">
    <property type="entry name" value="Dimethylallyltransferase"/>
</dbReference>
<dbReference type="HAMAP" id="MF_00185">
    <property type="entry name" value="IPP_trans"/>
    <property type="match status" value="1"/>
</dbReference>
<keyword evidence="7 10" id="KW-0067">ATP-binding</keyword>
<evidence type="ECO:0000256" key="1">
    <source>
        <dbReference type="ARBA" id="ARBA00001946"/>
    </source>
</evidence>
<dbReference type="NCBIfam" id="TIGR00174">
    <property type="entry name" value="miaA"/>
    <property type="match status" value="1"/>
</dbReference>
<evidence type="ECO:0000256" key="3">
    <source>
        <dbReference type="ARBA" id="ARBA00005842"/>
    </source>
</evidence>
<evidence type="ECO:0000256" key="5">
    <source>
        <dbReference type="ARBA" id="ARBA00022694"/>
    </source>
</evidence>
<dbReference type="InterPro" id="IPR027417">
    <property type="entry name" value="P-loop_NTPase"/>
</dbReference>
<dbReference type="STRING" id="156994.SAMN04488028_101950"/>
<evidence type="ECO:0000256" key="2">
    <source>
        <dbReference type="ARBA" id="ARBA00003213"/>
    </source>
</evidence>
<dbReference type="RefSeq" id="WP_073119808.1">
    <property type="nucleotide sequence ID" value="NZ_FRAA01000001.1"/>
</dbReference>
<keyword evidence="5 10" id="KW-0819">tRNA processing</keyword>
<feature type="region of interest" description="Interaction with substrate tRNA" evidence="10">
    <location>
        <begin position="160"/>
        <end position="164"/>
    </location>
</feature>
<reference evidence="15" key="1">
    <citation type="submission" date="2016-11" db="EMBL/GenBank/DDBJ databases">
        <authorList>
            <person name="Varghese N."/>
            <person name="Submissions S."/>
        </authorList>
    </citation>
    <scope>NUCLEOTIDE SEQUENCE [LARGE SCALE GENOMIC DNA]</scope>
    <source>
        <strain evidence="15">DSM 26134</strain>
    </source>
</reference>
<sequence length="304" mass="35114">MKKPLLVVVAGPTAVGKTATSIDLALHYHTEIISADSRQFYQEMEIGTAKPDAMELAAVPHHFVDSHSITEDYDAGHFAEEANALLLELFQKHEVVFVVGGSGLYIKALCEGLDDMPTIPEDVRVQLRREFEQNGLVPLLEELQSSDRVYYDQVDRKNHQRVIRALEVTRHTGMPFTHYRSAQTQTSRPYEVIKIGIEEDRAVLYERIDQRMDQMIAAGLFDEAKALYPQKGLNALQTVGYREIFGYLGGDYDYEEAVRLLKRNSRRYAKRQMTWFKRDESFVWFQRTQLEEMIRMIDEKMRAG</sequence>
<dbReference type="InterPro" id="IPR018022">
    <property type="entry name" value="IPT"/>
</dbReference>
<dbReference type="Gene3D" id="3.40.50.300">
    <property type="entry name" value="P-loop containing nucleotide triphosphate hydrolases"/>
    <property type="match status" value="1"/>
</dbReference>
<feature type="binding site" evidence="10">
    <location>
        <begin position="13"/>
        <end position="18"/>
    </location>
    <ligand>
        <name>substrate</name>
    </ligand>
</feature>
<gene>
    <name evidence="10" type="primary">miaA</name>
    <name evidence="14" type="ORF">SAMN04488028_101950</name>
</gene>
<organism evidence="14 15">
    <name type="scientific">Reichenbachiella agariperforans</name>
    <dbReference type="NCBI Taxonomy" id="156994"/>
    <lineage>
        <taxon>Bacteria</taxon>
        <taxon>Pseudomonadati</taxon>
        <taxon>Bacteroidota</taxon>
        <taxon>Cytophagia</taxon>
        <taxon>Cytophagales</taxon>
        <taxon>Reichenbachiellaceae</taxon>
        <taxon>Reichenbachiella</taxon>
    </lineage>
</organism>
<keyword evidence="8 10" id="KW-0460">Magnesium</keyword>
<evidence type="ECO:0000256" key="12">
    <source>
        <dbReference type="RuleBase" id="RU003784"/>
    </source>
</evidence>
<dbReference type="GO" id="GO:0052381">
    <property type="term" value="F:tRNA dimethylallyltransferase activity"/>
    <property type="evidence" value="ECO:0007669"/>
    <property type="project" value="UniProtKB-UniRule"/>
</dbReference>
<keyword evidence="6 10" id="KW-0547">Nucleotide-binding</keyword>
<dbReference type="GO" id="GO:0006400">
    <property type="term" value="P:tRNA modification"/>
    <property type="evidence" value="ECO:0007669"/>
    <property type="project" value="TreeGrafter"/>
</dbReference>
<comment type="cofactor">
    <cofactor evidence="1 10">
        <name>Mg(2+)</name>
        <dbReference type="ChEBI" id="CHEBI:18420"/>
    </cofactor>
</comment>
<accession>A0A1M6LG82</accession>
<evidence type="ECO:0000256" key="10">
    <source>
        <dbReference type="HAMAP-Rule" id="MF_00185"/>
    </source>
</evidence>
<name>A0A1M6LG82_REIAG</name>
<feature type="site" description="Interaction with substrate tRNA" evidence="10">
    <location>
        <position position="124"/>
    </location>
</feature>
<evidence type="ECO:0000313" key="15">
    <source>
        <dbReference type="Proteomes" id="UP000184474"/>
    </source>
</evidence>
<evidence type="ECO:0000313" key="14">
    <source>
        <dbReference type="EMBL" id="SHJ70190.1"/>
    </source>
</evidence>
<comment type="subunit">
    <text evidence="10">Monomer.</text>
</comment>
<evidence type="ECO:0000256" key="11">
    <source>
        <dbReference type="RuleBase" id="RU003783"/>
    </source>
</evidence>
<feature type="binding site" evidence="10">
    <location>
        <begin position="11"/>
        <end position="18"/>
    </location>
    <ligand>
        <name>ATP</name>
        <dbReference type="ChEBI" id="CHEBI:30616"/>
    </ligand>
</feature>
<evidence type="ECO:0000256" key="7">
    <source>
        <dbReference type="ARBA" id="ARBA00022840"/>
    </source>
</evidence>
<protein>
    <recommendedName>
        <fullName evidence="10">tRNA dimethylallyltransferase</fullName>
        <ecNumber evidence="10">2.5.1.75</ecNumber>
    </recommendedName>
    <alternativeName>
        <fullName evidence="10">Dimethylallyl diphosphate:tRNA dimethylallyltransferase</fullName>
        <shortName evidence="10">DMAPP:tRNA dimethylallyltransferase</shortName>
        <shortName evidence="10">DMATase</shortName>
    </alternativeName>
    <alternativeName>
        <fullName evidence="10">Isopentenyl-diphosphate:tRNA isopentenyltransferase</fullName>
        <shortName evidence="10">IPP transferase</shortName>
        <shortName evidence="10">IPPT</shortName>
        <shortName evidence="10">IPTase</shortName>
    </alternativeName>
</protein>
<evidence type="ECO:0000256" key="4">
    <source>
        <dbReference type="ARBA" id="ARBA00022679"/>
    </source>
</evidence>
<dbReference type="Gene3D" id="1.10.20.140">
    <property type="match status" value="1"/>
</dbReference>
<dbReference type="Pfam" id="PF01715">
    <property type="entry name" value="IPPT"/>
    <property type="match status" value="1"/>
</dbReference>
<dbReference type="EMBL" id="FRAA01000001">
    <property type="protein sequence ID" value="SHJ70190.1"/>
    <property type="molecule type" value="Genomic_DNA"/>
</dbReference>
<dbReference type="EC" id="2.5.1.75" evidence="10"/>
<dbReference type="PANTHER" id="PTHR11088">
    <property type="entry name" value="TRNA DIMETHYLALLYLTRANSFERASE"/>
    <property type="match status" value="1"/>
</dbReference>
<feature type="site" description="Interaction with substrate tRNA" evidence="10">
    <location>
        <position position="102"/>
    </location>
</feature>
<dbReference type="Proteomes" id="UP000184474">
    <property type="component" value="Unassembled WGS sequence"/>
</dbReference>
<dbReference type="GO" id="GO:0005524">
    <property type="term" value="F:ATP binding"/>
    <property type="evidence" value="ECO:0007669"/>
    <property type="project" value="UniProtKB-UniRule"/>
</dbReference>
<comment type="caution">
    <text evidence="10">Lacks conserved residue(s) required for the propagation of feature annotation.</text>
</comment>
<proteinExistence type="inferred from homology"/>
<keyword evidence="4 10" id="KW-0808">Transferase</keyword>
<evidence type="ECO:0000256" key="8">
    <source>
        <dbReference type="ARBA" id="ARBA00022842"/>
    </source>
</evidence>
<dbReference type="AlphaFoldDB" id="A0A1M6LG82"/>
<comment type="catalytic activity">
    <reaction evidence="9 10 11">
        <text>adenosine(37) in tRNA + dimethylallyl diphosphate = N(6)-dimethylallyladenosine(37) in tRNA + diphosphate</text>
        <dbReference type="Rhea" id="RHEA:26482"/>
        <dbReference type="Rhea" id="RHEA-COMP:10162"/>
        <dbReference type="Rhea" id="RHEA-COMP:10375"/>
        <dbReference type="ChEBI" id="CHEBI:33019"/>
        <dbReference type="ChEBI" id="CHEBI:57623"/>
        <dbReference type="ChEBI" id="CHEBI:74411"/>
        <dbReference type="ChEBI" id="CHEBI:74415"/>
        <dbReference type="EC" id="2.5.1.75"/>
    </reaction>
</comment>
<keyword evidence="15" id="KW-1185">Reference proteome</keyword>
<evidence type="ECO:0000256" key="6">
    <source>
        <dbReference type="ARBA" id="ARBA00022741"/>
    </source>
</evidence>
<dbReference type="PANTHER" id="PTHR11088:SF60">
    <property type="entry name" value="TRNA DIMETHYLALLYLTRANSFERASE"/>
    <property type="match status" value="1"/>
</dbReference>
<comment type="similarity">
    <text evidence="3 10 13">Belongs to the IPP transferase family.</text>
</comment>
<evidence type="ECO:0000256" key="9">
    <source>
        <dbReference type="ARBA" id="ARBA00049563"/>
    </source>
</evidence>